<evidence type="ECO:0000313" key="1">
    <source>
        <dbReference type="EMBL" id="PWN54441.1"/>
    </source>
</evidence>
<dbReference type="Proteomes" id="UP000245626">
    <property type="component" value="Unassembled WGS sequence"/>
</dbReference>
<gene>
    <name evidence="1" type="ORF">IE53DRAFT_69805</name>
</gene>
<proteinExistence type="predicted"/>
<keyword evidence="2" id="KW-1185">Reference proteome</keyword>
<name>A0ACD0P8T6_9BASI</name>
<protein>
    <submittedName>
        <fullName evidence="1">Uncharacterized protein</fullName>
    </submittedName>
</protein>
<dbReference type="EMBL" id="KZ819684">
    <property type="protein sequence ID" value="PWN54441.1"/>
    <property type="molecule type" value="Genomic_DNA"/>
</dbReference>
<evidence type="ECO:0000313" key="2">
    <source>
        <dbReference type="Proteomes" id="UP000245626"/>
    </source>
</evidence>
<organism evidence="1 2">
    <name type="scientific">Violaceomyces palustris</name>
    <dbReference type="NCBI Taxonomy" id="1673888"/>
    <lineage>
        <taxon>Eukaryota</taxon>
        <taxon>Fungi</taxon>
        <taxon>Dikarya</taxon>
        <taxon>Basidiomycota</taxon>
        <taxon>Ustilaginomycotina</taxon>
        <taxon>Ustilaginomycetes</taxon>
        <taxon>Violaceomycetales</taxon>
        <taxon>Violaceomycetaceae</taxon>
        <taxon>Violaceomyces</taxon>
    </lineage>
</organism>
<accession>A0ACD0P8T6</accession>
<reference evidence="1 2" key="1">
    <citation type="journal article" date="2018" name="Mol. Biol. Evol.">
        <title>Broad Genomic Sampling Reveals a Smut Pathogenic Ancestry of the Fungal Clade Ustilaginomycotina.</title>
        <authorList>
            <person name="Kijpornyongpan T."/>
            <person name="Mondo S.J."/>
            <person name="Barry K."/>
            <person name="Sandor L."/>
            <person name="Lee J."/>
            <person name="Lipzen A."/>
            <person name="Pangilinan J."/>
            <person name="LaButti K."/>
            <person name="Hainaut M."/>
            <person name="Henrissat B."/>
            <person name="Grigoriev I.V."/>
            <person name="Spatafora J.W."/>
            <person name="Aime M.C."/>
        </authorList>
    </citation>
    <scope>NUCLEOTIDE SEQUENCE [LARGE SCALE GENOMIC DNA]</scope>
    <source>
        <strain evidence="1 2">SA 807</strain>
    </source>
</reference>
<sequence length="101" mass="11617">MAHSFPLPLQLPISLHYLPSSSPSSSSALPSPYLLISFETQRGRSMIWNEMEGVVRPKSILEEIWKGAIRMARNKKKRKEKKKKPLVVIVRCMKKEAEWSP</sequence>